<evidence type="ECO:0000313" key="2">
    <source>
        <dbReference type="Proteomes" id="UP000001544"/>
    </source>
</evidence>
<reference evidence="1 2" key="1">
    <citation type="journal article" date="2011" name="Environ. Microbiol.">
        <title>Genome of alkaliphilic Bacillus pseudofirmus OF4 reveals adaptations that support the ability to grow in an external pH range from 7.5 to 11.4.</title>
        <authorList>
            <person name="Janto B."/>
            <person name="Ahmed A."/>
            <person name="Ito M."/>
            <person name="Liu J."/>
            <person name="Hicks D.B."/>
            <person name="Pagni S."/>
            <person name="Fackelmayer O.J."/>
            <person name="Smith T.A."/>
            <person name="Earl J."/>
            <person name="Elbourne L.D."/>
            <person name="Hassan K."/>
            <person name="Paulsen I.T."/>
            <person name="Kolsto A.B."/>
            <person name="Tourasse N.J."/>
            <person name="Ehrlich G.D."/>
            <person name="Boissy R."/>
            <person name="Ivey D.M."/>
            <person name="Li G."/>
            <person name="Xue Y."/>
            <person name="Ma Y."/>
            <person name="Hu F.Z."/>
            <person name="Krulwich T.A."/>
        </authorList>
    </citation>
    <scope>NUCLEOTIDE SEQUENCE [LARGE SCALE GENOMIC DNA]</scope>
    <source>
        <strain evidence="2">ATCC BAA-2126 / JCM 17055 / OF4</strain>
    </source>
</reference>
<name>D3FYY6_ALKPO</name>
<dbReference type="AlphaFoldDB" id="D3FYY6"/>
<organism evidence="1 2">
    <name type="scientific">Alkalihalophilus pseudofirmus (strain ATCC BAA-2126 / JCM 17055 / OF4)</name>
    <name type="common">Bacillus pseudofirmus</name>
    <dbReference type="NCBI Taxonomy" id="398511"/>
    <lineage>
        <taxon>Bacteria</taxon>
        <taxon>Bacillati</taxon>
        <taxon>Bacillota</taxon>
        <taxon>Bacilli</taxon>
        <taxon>Bacillales</taxon>
        <taxon>Bacillaceae</taxon>
        <taxon>Alkalihalophilus</taxon>
    </lineage>
</organism>
<keyword evidence="2" id="KW-1185">Reference proteome</keyword>
<sequence>MNKQELTRGQLLFVMLVEAEGQHRHPLENVRDEGLQQAF</sequence>
<dbReference type="Proteomes" id="UP000001544">
    <property type="component" value="Chromosome"/>
</dbReference>
<dbReference type="HOGENOM" id="CLU_3304944_0_0_9"/>
<evidence type="ECO:0000313" key="1">
    <source>
        <dbReference type="EMBL" id="ADC49019.1"/>
    </source>
</evidence>
<protein>
    <submittedName>
        <fullName evidence="1">Uncharacterized protein</fullName>
    </submittedName>
</protein>
<dbReference type="EMBL" id="CP001878">
    <property type="protein sequence ID" value="ADC49019.1"/>
    <property type="molecule type" value="Genomic_DNA"/>
</dbReference>
<gene>
    <name evidence="1" type="ordered locus">BpOF4_04775</name>
</gene>
<proteinExistence type="predicted"/>
<accession>D3FYY6</accession>
<dbReference type="KEGG" id="bpf:BpOF4_04775"/>